<protein>
    <submittedName>
        <fullName evidence="1">Uncharacterized protein</fullName>
    </submittedName>
</protein>
<gene>
    <name evidence="1" type="ORF">E2C01_023814</name>
</gene>
<dbReference type="Proteomes" id="UP000324222">
    <property type="component" value="Unassembled WGS sequence"/>
</dbReference>
<proteinExistence type="predicted"/>
<reference evidence="1 2" key="1">
    <citation type="submission" date="2019-05" db="EMBL/GenBank/DDBJ databases">
        <title>Another draft genome of Portunus trituberculatus and its Hox gene families provides insights of decapod evolution.</title>
        <authorList>
            <person name="Jeong J.-H."/>
            <person name="Song I."/>
            <person name="Kim S."/>
            <person name="Choi T."/>
            <person name="Kim D."/>
            <person name="Ryu S."/>
            <person name="Kim W."/>
        </authorList>
    </citation>
    <scope>NUCLEOTIDE SEQUENCE [LARGE SCALE GENOMIC DNA]</scope>
    <source>
        <tissue evidence="1">Muscle</tissue>
    </source>
</reference>
<dbReference type="EMBL" id="VSRR010002275">
    <property type="protein sequence ID" value="MPC30547.1"/>
    <property type="molecule type" value="Genomic_DNA"/>
</dbReference>
<accession>A0A5B7EB01</accession>
<name>A0A5B7EB01_PORTR</name>
<keyword evidence="2" id="KW-1185">Reference proteome</keyword>
<comment type="caution">
    <text evidence="1">The sequence shown here is derived from an EMBL/GenBank/DDBJ whole genome shotgun (WGS) entry which is preliminary data.</text>
</comment>
<evidence type="ECO:0000313" key="2">
    <source>
        <dbReference type="Proteomes" id="UP000324222"/>
    </source>
</evidence>
<sequence length="149" mass="16842">MIVMAKEEEEEIVVVQDETFVFLLFLLLWVAQGRKCLRRQGDESRWPAGSGPAWQGGHSSWAKSRAHCSPPPSVCSLLKRVCSYEPPMRYICISLVDNDADGATGSNQRRLRRESVFSRPVFLVERKLASITGEDECWRECARPGDESP</sequence>
<evidence type="ECO:0000313" key="1">
    <source>
        <dbReference type="EMBL" id="MPC30547.1"/>
    </source>
</evidence>
<organism evidence="1 2">
    <name type="scientific">Portunus trituberculatus</name>
    <name type="common">Swimming crab</name>
    <name type="synonym">Neptunus trituberculatus</name>
    <dbReference type="NCBI Taxonomy" id="210409"/>
    <lineage>
        <taxon>Eukaryota</taxon>
        <taxon>Metazoa</taxon>
        <taxon>Ecdysozoa</taxon>
        <taxon>Arthropoda</taxon>
        <taxon>Crustacea</taxon>
        <taxon>Multicrustacea</taxon>
        <taxon>Malacostraca</taxon>
        <taxon>Eumalacostraca</taxon>
        <taxon>Eucarida</taxon>
        <taxon>Decapoda</taxon>
        <taxon>Pleocyemata</taxon>
        <taxon>Brachyura</taxon>
        <taxon>Eubrachyura</taxon>
        <taxon>Portunoidea</taxon>
        <taxon>Portunidae</taxon>
        <taxon>Portuninae</taxon>
        <taxon>Portunus</taxon>
    </lineage>
</organism>
<dbReference type="AlphaFoldDB" id="A0A5B7EB01"/>